<dbReference type="InterPro" id="IPR005815">
    <property type="entry name" value="BioA"/>
</dbReference>
<dbReference type="Pfam" id="PF08771">
    <property type="entry name" value="FRB_dom"/>
    <property type="match status" value="1"/>
</dbReference>
<dbReference type="PROSITE" id="PS51190">
    <property type="entry name" value="FATC"/>
    <property type="match status" value="1"/>
</dbReference>
<dbReference type="Pfam" id="PF23593">
    <property type="entry name" value="HEAT_ATR"/>
    <property type="match status" value="1"/>
</dbReference>
<dbReference type="InterPro" id="IPR009076">
    <property type="entry name" value="FRB_dom"/>
</dbReference>
<dbReference type="InterPro" id="IPR024585">
    <property type="entry name" value="mTOR_dom"/>
</dbReference>
<dbReference type="Pfam" id="PF02259">
    <property type="entry name" value="FAT"/>
    <property type="match status" value="1"/>
</dbReference>
<evidence type="ECO:0000313" key="21">
    <source>
        <dbReference type="EMBL" id="TPX74745.1"/>
    </source>
</evidence>
<evidence type="ECO:0000259" key="18">
    <source>
        <dbReference type="PROSITE" id="PS50290"/>
    </source>
</evidence>
<evidence type="ECO:0000256" key="10">
    <source>
        <dbReference type="ARBA" id="ARBA00022756"/>
    </source>
</evidence>
<evidence type="ECO:0000256" key="12">
    <source>
        <dbReference type="ARBA" id="ARBA00022840"/>
    </source>
</evidence>
<dbReference type="STRING" id="246404.A0A507FGL9"/>
<dbReference type="PANTHER" id="PTHR11139:SF9">
    <property type="entry name" value="SERINE_THREONINE-PROTEIN KINASE MTOR"/>
    <property type="match status" value="1"/>
</dbReference>
<comment type="pathway">
    <text evidence="2">Cofactor biosynthesis; biotin biosynthesis.</text>
</comment>
<dbReference type="SMART" id="SM01346">
    <property type="entry name" value="DUF3385"/>
    <property type="match status" value="1"/>
</dbReference>
<dbReference type="SUPFAM" id="SSF53383">
    <property type="entry name" value="PLP-dependent transferases"/>
    <property type="match status" value="1"/>
</dbReference>
<dbReference type="SUPFAM" id="SSF48371">
    <property type="entry name" value="ARM repeat"/>
    <property type="match status" value="2"/>
</dbReference>
<proteinExistence type="inferred from homology"/>
<dbReference type="InterPro" id="IPR058584">
    <property type="entry name" value="IMB1_TNPO1-like_TPR"/>
</dbReference>
<dbReference type="GO" id="GO:0009102">
    <property type="term" value="P:biotin biosynthetic process"/>
    <property type="evidence" value="ECO:0007669"/>
    <property type="project" value="UniProtKB-UniPathway"/>
</dbReference>
<keyword evidence="7" id="KW-0949">S-adenosyl-L-methionine</keyword>
<evidence type="ECO:0000256" key="14">
    <source>
        <dbReference type="ARBA" id="ARBA00023306"/>
    </source>
</evidence>
<dbReference type="PROSITE" id="PS51189">
    <property type="entry name" value="FAT"/>
    <property type="match status" value="1"/>
</dbReference>
<dbReference type="InterPro" id="IPR005814">
    <property type="entry name" value="Aminotrans_3"/>
</dbReference>
<dbReference type="InterPro" id="IPR016024">
    <property type="entry name" value="ARM-type_fold"/>
</dbReference>
<evidence type="ECO:0000256" key="3">
    <source>
        <dbReference type="ARBA" id="ARBA00011031"/>
    </source>
</evidence>
<dbReference type="Proteomes" id="UP000320333">
    <property type="component" value="Unassembled WGS sequence"/>
</dbReference>
<dbReference type="SMART" id="SM00146">
    <property type="entry name" value="PI3Kc"/>
    <property type="match status" value="1"/>
</dbReference>
<evidence type="ECO:0000256" key="1">
    <source>
        <dbReference type="ARBA" id="ARBA00001933"/>
    </source>
</evidence>
<dbReference type="NCBIfam" id="NF004624">
    <property type="entry name" value="PRK05964.1"/>
    <property type="match status" value="1"/>
</dbReference>
<dbReference type="InterPro" id="IPR000403">
    <property type="entry name" value="PI3/4_kinase_cat_dom"/>
</dbReference>
<dbReference type="InterPro" id="IPR026683">
    <property type="entry name" value="TOR_cat"/>
</dbReference>
<evidence type="ECO:0000256" key="6">
    <source>
        <dbReference type="ARBA" id="ARBA00022679"/>
    </source>
</evidence>
<dbReference type="InterPro" id="IPR049704">
    <property type="entry name" value="Aminotrans_3_PPA_site"/>
</dbReference>
<dbReference type="InterPro" id="IPR011989">
    <property type="entry name" value="ARM-like"/>
</dbReference>
<dbReference type="GO" id="GO:0044877">
    <property type="term" value="F:protein-containing complex binding"/>
    <property type="evidence" value="ECO:0007669"/>
    <property type="project" value="InterPro"/>
</dbReference>
<keyword evidence="8" id="KW-0677">Repeat</keyword>
<dbReference type="FunFam" id="1.10.1070.11:FF:000029">
    <property type="entry name" value="Serine/threonine-protein kinase TOR"/>
    <property type="match status" value="1"/>
</dbReference>
<dbReference type="Gene3D" id="1.20.120.150">
    <property type="entry name" value="FKBP12-rapamycin binding domain"/>
    <property type="match status" value="1"/>
</dbReference>
<keyword evidence="13" id="KW-0663">Pyridoxal phosphate</keyword>
<keyword evidence="10" id="KW-0093">Biotin biosynthesis</keyword>
<dbReference type="InterPro" id="IPR015424">
    <property type="entry name" value="PyrdxlP-dep_Trfase"/>
</dbReference>
<keyword evidence="9 17" id="KW-0547">Nucleotide-binding</keyword>
<comment type="catalytic activity">
    <reaction evidence="15 17">
        <text>L-threonyl-[protein] + ATP = O-phospho-L-threonyl-[protein] + ADP + H(+)</text>
        <dbReference type="Rhea" id="RHEA:46608"/>
        <dbReference type="Rhea" id="RHEA-COMP:11060"/>
        <dbReference type="Rhea" id="RHEA-COMP:11605"/>
        <dbReference type="ChEBI" id="CHEBI:15378"/>
        <dbReference type="ChEBI" id="CHEBI:30013"/>
        <dbReference type="ChEBI" id="CHEBI:30616"/>
        <dbReference type="ChEBI" id="CHEBI:61977"/>
        <dbReference type="ChEBI" id="CHEBI:456216"/>
        <dbReference type="EC" id="2.7.11.1"/>
    </reaction>
</comment>
<dbReference type="EC" id="2.7.11.1" evidence="17"/>
<accession>A0A507FGL9</accession>
<dbReference type="UniPathway" id="UPA00078"/>
<comment type="caution">
    <text evidence="21">The sequence shown here is derived from an EMBL/GenBank/DDBJ whole genome shotgun (WGS) entry which is preliminary data.</text>
</comment>
<dbReference type="InterPro" id="IPR015421">
    <property type="entry name" value="PyrdxlP-dep_Trfase_major"/>
</dbReference>
<evidence type="ECO:0000256" key="2">
    <source>
        <dbReference type="ARBA" id="ARBA00004746"/>
    </source>
</evidence>
<dbReference type="InterPro" id="IPR036738">
    <property type="entry name" value="FRB_sf"/>
</dbReference>
<evidence type="ECO:0000256" key="16">
    <source>
        <dbReference type="ARBA" id="ARBA00048679"/>
    </source>
</evidence>
<comment type="similarity">
    <text evidence="3 17">Belongs to the PI3/PI4-kinase family.</text>
</comment>
<dbReference type="InterPro" id="IPR003151">
    <property type="entry name" value="PIK-rel_kinase_FAT"/>
</dbReference>
<evidence type="ECO:0000256" key="5">
    <source>
        <dbReference type="ARBA" id="ARBA00022576"/>
    </source>
</evidence>
<dbReference type="Gene3D" id="3.90.1150.10">
    <property type="entry name" value="Aspartate Aminotransferase, domain 1"/>
    <property type="match status" value="1"/>
</dbReference>
<dbReference type="Pfam" id="PF11865">
    <property type="entry name" value="mTOR_dom"/>
    <property type="match status" value="1"/>
</dbReference>
<dbReference type="OrthoDB" id="381190at2759"/>
<keyword evidence="14" id="KW-0131">Cell cycle</keyword>
<dbReference type="CDD" id="cd05169">
    <property type="entry name" value="PIKKc_TOR"/>
    <property type="match status" value="1"/>
</dbReference>
<dbReference type="GO" id="GO:0030170">
    <property type="term" value="F:pyridoxal phosphate binding"/>
    <property type="evidence" value="ECO:0007669"/>
    <property type="project" value="InterPro"/>
</dbReference>
<dbReference type="PROSITE" id="PS50290">
    <property type="entry name" value="PI3_4_KINASE_3"/>
    <property type="match status" value="1"/>
</dbReference>
<dbReference type="NCBIfam" id="TIGR00508">
    <property type="entry name" value="bioA"/>
    <property type="match status" value="1"/>
</dbReference>
<dbReference type="FunFam" id="1.20.120.150:FF:000001">
    <property type="entry name" value="Serine/threonine-protein kinase TOR"/>
    <property type="match status" value="1"/>
</dbReference>
<comment type="catalytic activity">
    <reaction evidence="16">
        <text>L-seryl-[protein] + ATP = O-phospho-L-seryl-[protein] + ADP + H(+)</text>
        <dbReference type="Rhea" id="RHEA:17989"/>
        <dbReference type="Rhea" id="RHEA-COMP:9863"/>
        <dbReference type="Rhea" id="RHEA-COMP:11604"/>
        <dbReference type="ChEBI" id="CHEBI:15378"/>
        <dbReference type="ChEBI" id="CHEBI:29999"/>
        <dbReference type="ChEBI" id="CHEBI:30616"/>
        <dbReference type="ChEBI" id="CHEBI:83421"/>
        <dbReference type="ChEBI" id="CHEBI:456216"/>
        <dbReference type="EC" id="2.7.11.1"/>
    </reaction>
</comment>
<dbReference type="FunFam" id="3.30.1010.10:FF:000006">
    <property type="entry name" value="Serine/threonine-protein kinase TOR"/>
    <property type="match status" value="1"/>
</dbReference>
<evidence type="ECO:0000256" key="8">
    <source>
        <dbReference type="ARBA" id="ARBA00022737"/>
    </source>
</evidence>
<dbReference type="GO" id="GO:0005634">
    <property type="term" value="C:nucleus"/>
    <property type="evidence" value="ECO:0007669"/>
    <property type="project" value="TreeGrafter"/>
</dbReference>
<feature type="domain" description="PI3K/PI4K catalytic" evidence="18">
    <location>
        <begin position="1931"/>
        <end position="2253"/>
    </location>
</feature>
<dbReference type="GO" id="GO:0005886">
    <property type="term" value="C:plasma membrane"/>
    <property type="evidence" value="ECO:0007669"/>
    <property type="project" value="UniProtKB-ARBA"/>
</dbReference>
<dbReference type="PANTHER" id="PTHR11139">
    <property type="entry name" value="ATAXIA TELANGIECTASIA MUTATED ATM -RELATED"/>
    <property type="match status" value="1"/>
</dbReference>
<dbReference type="Gene3D" id="3.40.640.10">
    <property type="entry name" value="Type I PLP-dependent aspartate aminotransferase-like (Major domain)"/>
    <property type="match status" value="1"/>
</dbReference>
<dbReference type="InterPro" id="IPR014009">
    <property type="entry name" value="PIK_FAT"/>
</dbReference>
<keyword evidence="12 17" id="KW-0067">ATP-binding</keyword>
<dbReference type="InterPro" id="IPR018936">
    <property type="entry name" value="PI3/4_kinase_CS"/>
</dbReference>
<dbReference type="PROSITE" id="PS00915">
    <property type="entry name" value="PI3_4_KINASE_1"/>
    <property type="match status" value="1"/>
</dbReference>
<dbReference type="SMART" id="SM01343">
    <property type="entry name" value="FATC"/>
    <property type="match status" value="1"/>
</dbReference>
<dbReference type="GO" id="GO:0004674">
    <property type="term" value="F:protein serine/threonine kinase activity"/>
    <property type="evidence" value="ECO:0007669"/>
    <property type="project" value="UniProtKB-KW"/>
</dbReference>
<keyword evidence="6 17" id="KW-0808">Transferase</keyword>
<evidence type="ECO:0000256" key="4">
    <source>
        <dbReference type="ARBA" id="ARBA00022527"/>
    </source>
</evidence>
<evidence type="ECO:0000256" key="9">
    <source>
        <dbReference type="ARBA" id="ARBA00022741"/>
    </source>
</evidence>
<comment type="cofactor">
    <cofactor evidence="1">
        <name>pyridoxal 5'-phosphate</name>
        <dbReference type="ChEBI" id="CHEBI:597326"/>
    </cofactor>
</comment>
<dbReference type="Gene3D" id="1.25.10.10">
    <property type="entry name" value="Leucine-rich Repeat Variant"/>
    <property type="match status" value="4"/>
</dbReference>
<name>A0A507FGL9_9FUNG</name>
<dbReference type="GO" id="GO:0038202">
    <property type="term" value="P:TORC1 signaling"/>
    <property type="evidence" value="ECO:0007669"/>
    <property type="project" value="TreeGrafter"/>
</dbReference>
<dbReference type="GO" id="GO:0031932">
    <property type="term" value="C:TORC2 complex"/>
    <property type="evidence" value="ECO:0007669"/>
    <property type="project" value="TreeGrafter"/>
</dbReference>
<dbReference type="GO" id="GO:0031931">
    <property type="term" value="C:TORC1 complex"/>
    <property type="evidence" value="ECO:0007669"/>
    <property type="project" value="TreeGrafter"/>
</dbReference>
<dbReference type="SUPFAM" id="SSF56112">
    <property type="entry name" value="Protein kinase-like (PK-like)"/>
    <property type="match status" value="1"/>
</dbReference>
<dbReference type="Gene3D" id="1.10.1070.11">
    <property type="entry name" value="Phosphatidylinositol 3-/4-kinase, catalytic domain"/>
    <property type="match status" value="1"/>
</dbReference>
<dbReference type="InterPro" id="IPR036940">
    <property type="entry name" value="PI3/4_kinase_cat_sf"/>
</dbReference>
<dbReference type="GO" id="GO:0004015">
    <property type="term" value="F:adenosylmethionine-8-amino-7-oxononanoate transaminase activity"/>
    <property type="evidence" value="ECO:0007669"/>
    <property type="project" value="InterPro"/>
</dbReference>
<reference evidence="21 22" key="1">
    <citation type="journal article" date="2019" name="Sci. Rep.">
        <title>Comparative genomics of chytrid fungi reveal insights into the obligate biotrophic and pathogenic lifestyle of Synchytrium endobioticum.</title>
        <authorList>
            <person name="van de Vossenberg B.T.L.H."/>
            <person name="Warris S."/>
            <person name="Nguyen H.D.T."/>
            <person name="van Gent-Pelzer M.P.E."/>
            <person name="Joly D.L."/>
            <person name="van de Geest H.C."/>
            <person name="Bonants P.J.M."/>
            <person name="Smith D.S."/>
            <person name="Levesque C.A."/>
            <person name="van der Lee T.A.J."/>
        </authorList>
    </citation>
    <scope>NUCLEOTIDE SEQUENCE [LARGE SCALE GENOMIC DNA]</scope>
    <source>
        <strain evidence="21 22">CBS 675.73</strain>
    </source>
</reference>
<dbReference type="Pfam" id="PF25574">
    <property type="entry name" value="TPR_IMB1"/>
    <property type="match status" value="1"/>
</dbReference>
<keyword evidence="4 17" id="KW-0723">Serine/threonine-protein kinase</keyword>
<feature type="domain" description="FAT" evidence="19">
    <location>
        <begin position="1213"/>
        <end position="1757"/>
    </location>
</feature>
<dbReference type="InterPro" id="IPR015422">
    <property type="entry name" value="PyrdxlP-dep_Trfase_small"/>
</dbReference>
<evidence type="ECO:0000256" key="11">
    <source>
        <dbReference type="ARBA" id="ARBA00022777"/>
    </source>
</evidence>
<evidence type="ECO:0000259" key="19">
    <source>
        <dbReference type="PROSITE" id="PS51189"/>
    </source>
</evidence>
<dbReference type="FunFam" id="1.25.10.10:FF:000371">
    <property type="entry name" value="Serine/threonine-protein kinase TOR"/>
    <property type="match status" value="1"/>
</dbReference>
<dbReference type="GO" id="GO:0080090">
    <property type="term" value="P:regulation of primary metabolic process"/>
    <property type="evidence" value="ECO:0007669"/>
    <property type="project" value="UniProtKB-ARBA"/>
</dbReference>
<dbReference type="InterPro" id="IPR050517">
    <property type="entry name" value="DDR_Repair_Kinase"/>
</dbReference>
<evidence type="ECO:0000256" key="13">
    <source>
        <dbReference type="ARBA" id="ARBA00022898"/>
    </source>
</evidence>
<keyword evidence="5" id="KW-0032">Aminotransferase</keyword>
<keyword evidence="11 17" id="KW-0418">Kinase</keyword>
<dbReference type="InterPro" id="IPR011990">
    <property type="entry name" value="TPR-like_helical_dom_sf"/>
</dbReference>
<dbReference type="InterPro" id="IPR011009">
    <property type="entry name" value="Kinase-like_dom_sf"/>
</dbReference>
<keyword evidence="22" id="KW-1185">Reference proteome</keyword>
<dbReference type="CDD" id="cd00610">
    <property type="entry name" value="OAT_like"/>
    <property type="match status" value="1"/>
</dbReference>
<dbReference type="EMBL" id="QEAP01000110">
    <property type="protein sequence ID" value="TPX74745.1"/>
    <property type="molecule type" value="Genomic_DNA"/>
</dbReference>
<dbReference type="GO" id="GO:0016242">
    <property type="term" value="P:negative regulation of macroautophagy"/>
    <property type="evidence" value="ECO:0007669"/>
    <property type="project" value="TreeGrafter"/>
</dbReference>
<protein>
    <recommendedName>
        <fullName evidence="17">Serine/threonine-protein kinase TOR</fullName>
        <ecNumber evidence="17">2.7.11.1</ecNumber>
    </recommendedName>
</protein>
<sequence length="2787" mass="314539">MEQAISDLKAAIKLGDSSSSGRIGTRIRDGAAMGTVALVNALHKRIFDLMNSADPWDRLTGLAVIEALIDGDSSAENDSMRINRFANYIRIALPGQMEPDVCVAAARVMGKLIKWAGSLAPDIVEAEFSRGVEWLQGDRQEARRYSAVLIFREIAINAPTTVYSYLQQILDYGWIGLRDPKLLIRETAADALGVCLKIMVQRDNLQQMQGYLKLYSEACKGILTMPKGPVSSDSLHGSLLTLREMLKHTVKFMESRYPEASELILRNRDSKDILIRKTVITLCSSLASFNPPSFVALHFNTYLPYLLGQLRREKDISTVNRAYISFGEIAQVVGFDITRYLEVFLKIVKESLAKSRARSSDAAIFQSIGYVAKAVGPALTKHMHENLDVLFALGLTEPLCRLLTDLCAYVPPLRITIQDRLLDLLSLILCGEKYQHLALVKKLPRDFFIVESRDSEIILLALNALGNFEFSDHSLLELVREVAALYLYDESAMIRKSAALTCCNLISRDTVNYLMTDYADKLVNGVFERLLVVGITDLDYRIRRAIISALDAKLDRRLAQPNNIQSVFAALNDEDFQIREFAIVVIGRLSLRCPAGVMPLLRQAFIQFLTEIQYSGVSLQTEESAKLLAGLIASSHHLVKPYVPSILKVILPKTKDNNPNIASKMIMAVCELSRFGNTDLMPYMDEILEILIHAIKDQASSVRREAALRTLGQLATNVGIAVEPYRKYPELLSLLMAKIKTEQSAVLRRETVNVIGLLGALDPYRHRIETEAKNAASTETTFQSIPAGTASEEYYQSVAVDALLTILQDVSLAPFHSTSVQVIVQIFEKSGSKSVPLLPQVMPALLAAMKKCATKELDFYVLKIADLTAVVKRHIRPYLSELFIVIKEFWNVGTNFQMSTLTLLDAVAGAIQSDLKIFLPSLLPQILRVFELDTSPEKLPTQRVLDSLVAFDSGINEHLHLVLPLIVKLFENVNLPMGLRKSAIEVSGVLSKNVKFNQSSRIIHPLIRVINGPHNELKAPAMDTLSILAVKLGPDFTVFIPMINKIISRNNIHHNKYNSLVNKILKNEKLPDFPATAKESNIDPPKEEKPYEMQQMQLKRAWEATNKSTKEDWIEWMRKLNFEFLKESPQPYIRMCAAVAQYYPPLARSLFNAAFVSCWPKLYFQIQDDLVVAVGTAINSPEFPPDILQTWLNLAEFMLRDREEYTLPIPKTTLGMYASRSNSWAKALYYKEQEFLADPSPESIETLISIYNQLQQPDSAIGILRKAHENHNVELVSSWYEKLNRWEDALAAYERQHLEDPSSFDALHGRMRCLENLAEWESLADLSELAWASASEEKKRIIAPRAAAAAWGIGEWNLMEQYVKMIPSDTSTGAYCRAVLSIHRNLFPQASFYIEKAREMVDSELLAVSGESYTRAYHSIVRVQCLVELDEVIKYKQIYDFPERQKIMRDMWMERLKGCQRDADVWSPIIRLRQLVLSPKIEPAMWIKFAKICRNTKRPGLSFRALSTVVSTESRDLGIIDLEKNPPNIIFACLVHVWESNTRDGEEHAFEQLRKFTKSLSAKIDTFDPETSVLSKIELEKLLGKCYLRLGKWHLYLRQYDLDESTIAEMQRSFECAALSRKGWYKAWNEWSVAYTYIIKHYERICAPSEVVSRYAVPAIKSIFQSIALSKGSSLQDTLRLLTIWFKYGHDSVVNSTVVESCNSVSIDTWLQVIPQLIARIHTQNPEVQKAVHKLLSDVGKEHPQALVYSLTVASKSQNEGRKSTAIAIMDRMRAQSSRLVEQVLIVSEELIRVAILWQELWHEALEEASRYYYSESNIDGMFAVLEPLHKLLEKGPETLREISFHQAYGRYLLEALDWCNRYKVSNDLNDINQGWDLYYKVWLMNSQQLPHLTTLDLRYVSPKLLAATDLDLAVPGTYKSGDAIVRIASFDPILKVMSSKARPRRLTVKGDDGVEYQYLLKGHDDMRQDERVMQLFGLVNTFLNLDPETFRRQLSIRRYSVTPLSEISGLIGWVPNCDTIQALVKDYRDSRKIILNIEQKFMSEIYPTKKDNATSEYDKLSLLQKVEVFEHALSKTDGKDLMIMLWLRSKNSEVWLDRRTTYTRSLAVMSMVGYILGLGDRHPANLMIDRFTGKVVHIDFGDCFEVAMQREKYPEKIPFRLTRMLINAMEVSGIEGNFRITCEHVMRVLRLNKGSVMAVLEAFVHDPLINWRLMTPDNAKLDGKKNITFDDNDLLENQPMDELQSGRYYGDGSKKFKSVKVSETVARDDQDFKPEALNERAVSIVQRVEDKLSGADFKTHLPLDPPSQVNKLILQATSTENLCQCYFGWLGFMNRIIPRIVPRVSGTIHPQRRFNSTDLTPTEFDRRHLWHPYTSLTNPLPVFEVASANGCKIKLADGRTLVDGMSSWWCAVHGYGHPVLLEAMEKQMRQMPHIMFGGLTHAPAVSLGKTLLSLLPKNLECIFYADSGSVSVEVALKMAVQYQAALGNTDKTNIMTVKSGYHGDTWNAMSVCDPVNGMHSVFGSSLPSRVFLPPPKTAFDAAQLCEEDAQALEQAFEKYAKTCAAFIIEPVVQGAGGMTFYSPLYLNKLRELCSASNVLLIFDEIATGFGRTGKLFATEWCAPGVTPDIITIGKALTGGTMTLAATVATRDVATVVSNGEAGCFMHGPTFMGNPLACAVADASCKLLIQSGWQEKVARIEGQLKRELVPAKQFSNAVQDVRVLGAIGVVEMRHPVRMKDIQRQFVDLGVWVRPFGKLVYIMPPFIVSEVELTQLTSAIVEVVSRLD</sequence>
<dbReference type="PROSITE" id="PS00916">
    <property type="entry name" value="PI3_4_KINASE_2"/>
    <property type="match status" value="1"/>
</dbReference>
<gene>
    <name evidence="21" type="primary">BIO3</name>
    <name evidence="21" type="ORF">CcCBS67573_g03987</name>
</gene>
<dbReference type="Pfam" id="PF00454">
    <property type="entry name" value="PI3_PI4_kinase"/>
    <property type="match status" value="1"/>
</dbReference>
<dbReference type="Gene3D" id="1.25.40.10">
    <property type="entry name" value="Tetratricopeptide repeat domain"/>
    <property type="match status" value="1"/>
</dbReference>
<dbReference type="SUPFAM" id="SSF47212">
    <property type="entry name" value="FKBP12-rapamycin-binding domain of FKBP-rapamycin-associated protein (FRAP)"/>
    <property type="match status" value="1"/>
</dbReference>
<dbReference type="PROSITE" id="PS00600">
    <property type="entry name" value="AA_TRANSFER_CLASS_3"/>
    <property type="match status" value="1"/>
</dbReference>
<dbReference type="GO" id="GO:0005737">
    <property type="term" value="C:cytoplasm"/>
    <property type="evidence" value="ECO:0007669"/>
    <property type="project" value="TreeGrafter"/>
</dbReference>
<dbReference type="FunFam" id="3.40.640.10:FF:000041">
    <property type="entry name" value="Adenosylmethionine-8-amino-7-oxononanoate aminotransferase"/>
    <property type="match status" value="1"/>
</dbReference>
<evidence type="ECO:0000259" key="20">
    <source>
        <dbReference type="PROSITE" id="PS51190"/>
    </source>
</evidence>
<dbReference type="Pfam" id="PF00202">
    <property type="entry name" value="Aminotran_3"/>
    <property type="match status" value="1"/>
</dbReference>
<evidence type="ECO:0000256" key="7">
    <source>
        <dbReference type="ARBA" id="ARBA00022691"/>
    </source>
</evidence>
<feature type="domain" description="FATC" evidence="20">
    <location>
        <begin position="2302"/>
        <end position="2334"/>
    </location>
</feature>
<evidence type="ECO:0000256" key="17">
    <source>
        <dbReference type="RuleBase" id="RU364109"/>
    </source>
</evidence>
<evidence type="ECO:0000256" key="15">
    <source>
        <dbReference type="ARBA" id="ARBA00047899"/>
    </source>
</evidence>
<dbReference type="InterPro" id="IPR057564">
    <property type="entry name" value="HEAT_ATR"/>
</dbReference>
<dbReference type="GO" id="GO:0005524">
    <property type="term" value="F:ATP binding"/>
    <property type="evidence" value="ECO:0007669"/>
    <property type="project" value="UniProtKB-KW"/>
</dbReference>
<dbReference type="InterPro" id="IPR003152">
    <property type="entry name" value="FATC_dom"/>
</dbReference>
<dbReference type="GO" id="GO:0106310">
    <property type="term" value="F:protein serine kinase activity"/>
    <property type="evidence" value="ECO:0007669"/>
    <property type="project" value="RHEA"/>
</dbReference>
<dbReference type="HAMAP" id="MF_00834">
    <property type="entry name" value="BioA"/>
    <property type="match status" value="1"/>
</dbReference>
<evidence type="ECO:0000313" key="22">
    <source>
        <dbReference type="Proteomes" id="UP000320333"/>
    </source>
</evidence>
<organism evidence="21 22">
    <name type="scientific">Chytriomyces confervae</name>
    <dbReference type="NCBI Taxonomy" id="246404"/>
    <lineage>
        <taxon>Eukaryota</taxon>
        <taxon>Fungi</taxon>
        <taxon>Fungi incertae sedis</taxon>
        <taxon>Chytridiomycota</taxon>
        <taxon>Chytridiomycota incertae sedis</taxon>
        <taxon>Chytridiomycetes</taxon>
        <taxon>Chytridiales</taxon>
        <taxon>Chytriomycetaceae</taxon>
        <taxon>Chytriomyces</taxon>
    </lineage>
</organism>
<dbReference type="Gene3D" id="3.30.1010.10">
    <property type="entry name" value="Phosphatidylinositol 3-kinase Catalytic Subunit, Chain A, domain 4"/>
    <property type="match status" value="1"/>
</dbReference>
<dbReference type="SMART" id="SM01345">
    <property type="entry name" value="Rapamycin_bind"/>
    <property type="match status" value="1"/>
</dbReference>
<dbReference type="Pfam" id="PF02260">
    <property type="entry name" value="FATC"/>
    <property type="match status" value="1"/>
</dbReference>